<proteinExistence type="predicted"/>
<keyword evidence="2" id="KW-1185">Reference proteome</keyword>
<organism evidence="1 2">
    <name type="scientific">[Torrubiella] hemipterigena</name>
    <dbReference type="NCBI Taxonomy" id="1531966"/>
    <lineage>
        <taxon>Eukaryota</taxon>
        <taxon>Fungi</taxon>
        <taxon>Dikarya</taxon>
        <taxon>Ascomycota</taxon>
        <taxon>Pezizomycotina</taxon>
        <taxon>Sordariomycetes</taxon>
        <taxon>Hypocreomycetidae</taxon>
        <taxon>Hypocreales</taxon>
        <taxon>Clavicipitaceae</taxon>
        <taxon>Clavicipitaceae incertae sedis</taxon>
        <taxon>'Torrubiella' clade</taxon>
    </lineage>
</organism>
<dbReference type="EMBL" id="CDHN01000001">
    <property type="protein sequence ID" value="CEJ82668.1"/>
    <property type="molecule type" value="Genomic_DNA"/>
</dbReference>
<reference evidence="1 2" key="1">
    <citation type="journal article" date="2015" name="Genome Announc.">
        <title>Draft Genome Sequence and Gene Annotation of the Entomopathogenic Fungus Verticillium hemipterigenum.</title>
        <authorList>
            <person name="Horn F."/>
            <person name="Habel A."/>
            <person name="Scharf D.H."/>
            <person name="Dworschak J."/>
            <person name="Brakhage A.A."/>
            <person name="Guthke R."/>
            <person name="Hertweck C."/>
            <person name="Linde J."/>
        </authorList>
    </citation>
    <scope>NUCLEOTIDE SEQUENCE [LARGE SCALE GENOMIC DNA]</scope>
</reference>
<protein>
    <submittedName>
        <fullName evidence="1">Uncharacterized protein</fullName>
    </submittedName>
</protein>
<dbReference type="AlphaFoldDB" id="A0A0A1SQJ5"/>
<evidence type="ECO:0000313" key="1">
    <source>
        <dbReference type="EMBL" id="CEJ82668.1"/>
    </source>
</evidence>
<gene>
    <name evidence="1" type="ORF">VHEMI02717</name>
</gene>
<name>A0A0A1SQJ5_9HYPO</name>
<dbReference type="HOGENOM" id="CLU_1116410_0_0_1"/>
<dbReference type="Proteomes" id="UP000039046">
    <property type="component" value="Unassembled WGS sequence"/>
</dbReference>
<accession>A0A0A1SQJ5</accession>
<evidence type="ECO:0000313" key="2">
    <source>
        <dbReference type="Proteomes" id="UP000039046"/>
    </source>
</evidence>
<sequence length="253" mass="26855">MKTSYHLPVLALAYTGAADNISNVTVDPATYNATSSVSISGYNVSSNDTGAHSYWTITSGLVDQPKQVLNVITLQDADLKAGNQDWEVCIGVYWGKRRKDTKPVPKDCTGFLSDKCIEGLKKTGSKGDGAGCSLQTVPAECELTDGVNSHYRGTELAYVTDGRLTLTSSSREKTGNGTAEYDSYVGNVTVVSTYWSYNHTGKPLGDVQLSCMGFDSFKEGSRNATAVLPAASSAPAIKMSLWLVGIAALLVAL</sequence>